<dbReference type="PANTHER" id="PTHR13132">
    <property type="entry name" value="ALPHA- 1,6 -FUCOSYLTRANSFERASE"/>
    <property type="match status" value="1"/>
</dbReference>
<evidence type="ECO:0000256" key="2">
    <source>
        <dbReference type="ARBA" id="ARBA00022676"/>
    </source>
</evidence>
<keyword evidence="2 5" id="KW-0328">Glycosyltransferase</keyword>
<dbReference type="PROSITE" id="PS50002">
    <property type="entry name" value="SH3"/>
    <property type="match status" value="1"/>
</dbReference>
<dbReference type="Pfam" id="PF19745">
    <property type="entry name" value="FUT8_N_cat"/>
    <property type="match status" value="1"/>
</dbReference>
<feature type="domain" description="GT23" evidence="9">
    <location>
        <begin position="185"/>
        <end position="482"/>
    </location>
</feature>
<protein>
    <submittedName>
        <fullName evidence="10">Glycosyltransferase family 23 (GT23) domain,SH3 domain</fullName>
    </submittedName>
</protein>
<evidence type="ECO:0000313" key="10">
    <source>
        <dbReference type="EMBL" id="VVC25200.1"/>
    </source>
</evidence>
<dbReference type="InterPro" id="IPR035653">
    <property type="entry name" value="Fut8_SH3"/>
</dbReference>
<keyword evidence="3 5" id="KW-0808">Transferase</keyword>
<dbReference type="Gene3D" id="2.30.30.40">
    <property type="entry name" value="SH3 Domains"/>
    <property type="match status" value="1"/>
</dbReference>
<evidence type="ECO:0000256" key="3">
    <source>
        <dbReference type="ARBA" id="ARBA00022679"/>
    </source>
</evidence>
<evidence type="ECO:0000256" key="1">
    <source>
        <dbReference type="ARBA" id="ARBA00022443"/>
    </source>
</evidence>
<dbReference type="Gene3D" id="3.40.50.11350">
    <property type="match status" value="1"/>
</dbReference>
<dbReference type="Gene3D" id="1.10.287.1060">
    <property type="entry name" value="ESAT-6-like"/>
    <property type="match status" value="1"/>
</dbReference>
<dbReference type="EMBL" id="CABPRJ010000010">
    <property type="protein sequence ID" value="VVC25200.1"/>
    <property type="molecule type" value="Genomic_DNA"/>
</dbReference>
<evidence type="ECO:0000256" key="4">
    <source>
        <dbReference type="PROSITE-ProRule" id="PRU00192"/>
    </source>
</evidence>
<organism evidence="10 11">
    <name type="scientific">Cinara cedri</name>
    <dbReference type="NCBI Taxonomy" id="506608"/>
    <lineage>
        <taxon>Eukaryota</taxon>
        <taxon>Metazoa</taxon>
        <taxon>Ecdysozoa</taxon>
        <taxon>Arthropoda</taxon>
        <taxon>Hexapoda</taxon>
        <taxon>Insecta</taxon>
        <taxon>Pterygota</taxon>
        <taxon>Neoptera</taxon>
        <taxon>Paraneoptera</taxon>
        <taxon>Hemiptera</taxon>
        <taxon>Sternorrhyncha</taxon>
        <taxon>Aphidomorpha</taxon>
        <taxon>Aphidoidea</taxon>
        <taxon>Aphididae</taxon>
        <taxon>Lachninae</taxon>
        <taxon>Cinara</taxon>
    </lineage>
</organism>
<evidence type="ECO:0000313" key="11">
    <source>
        <dbReference type="Proteomes" id="UP000325440"/>
    </source>
</evidence>
<keyword evidence="6" id="KW-0175">Coiled coil</keyword>
<feature type="region of interest" description="Important for donor substrate binding" evidence="5">
    <location>
        <begin position="353"/>
        <end position="354"/>
    </location>
</feature>
<evidence type="ECO:0000256" key="7">
    <source>
        <dbReference type="SAM" id="Phobius"/>
    </source>
</evidence>
<dbReference type="FunFam" id="2.30.30.40:FF:000070">
    <property type="entry name" value="Alpha-(1,6)-fucosyltransferase"/>
    <property type="match status" value="1"/>
</dbReference>
<keyword evidence="7" id="KW-0812">Transmembrane</keyword>
<dbReference type="InterPro" id="IPR036028">
    <property type="entry name" value="SH3-like_dom_sf"/>
</dbReference>
<dbReference type="CDD" id="cd11300">
    <property type="entry name" value="Fut8_like"/>
    <property type="match status" value="1"/>
</dbReference>
<evidence type="ECO:0000256" key="5">
    <source>
        <dbReference type="PROSITE-ProRule" id="PRU00992"/>
    </source>
</evidence>
<dbReference type="GO" id="GO:0006487">
    <property type="term" value="P:protein N-linked glycosylation"/>
    <property type="evidence" value="ECO:0007669"/>
    <property type="project" value="TreeGrafter"/>
</dbReference>
<keyword evidence="7" id="KW-1133">Transmembrane helix</keyword>
<feature type="coiled-coil region" evidence="6">
    <location>
        <begin position="37"/>
        <end position="78"/>
    </location>
</feature>
<gene>
    <name evidence="10" type="ORF">CINCED_3A008581</name>
</gene>
<dbReference type="Proteomes" id="UP000325440">
    <property type="component" value="Unassembled WGS sequence"/>
</dbReference>
<accession>A0A5E4M349</accession>
<keyword evidence="7" id="KW-0472">Membrane</keyword>
<feature type="transmembrane region" description="Helical" evidence="7">
    <location>
        <begin position="6"/>
        <end position="26"/>
    </location>
</feature>
<dbReference type="SUPFAM" id="SSF50044">
    <property type="entry name" value="SH3-domain"/>
    <property type="match status" value="1"/>
</dbReference>
<keyword evidence="1 4" id="KW-0728">SH3 domain</keyword>
<dbReference type="AlphaFoldDB" id="A0A5E4M349"/>
<evidence type="ECO:0000256" key="6">
    <source>
        <dbReference type="SAM" id="Coils"/>
    </source>
</evidence>
<dbReference type="PROSITE" id="PS51659">
    <property type="entry name" value="GT23"/>
    <property type="match status" value="1"/>
</dbReference>
<dbReference type="PANTHER" id="PTHR13132:SF29">
    <property type="entry name" value="ALPHA-(1,6)-FUCOSYLTRANSFERASE"/>
    <property type="match status" value="1"/>
</dbReference>
<feature type="domain" description="SH3" evidence="8">
    <location>
        <begin position="491"/>
        <end position="552"/>
    </location>
</feature>
<dbReference type="GO" id="GO:0046921">
    <property type="term" value="F:alpha-(1-&gt;6)-fucosyltransferase activity"/>
    <property type="evidence" value="ECO:0007669"/>
    <property type="project" value="TreeGrafter"/>
</dbReference>
<evidence type="ECO:0000259" key="8">
    <source>
        <dbReference type="PROSITE" id="PS50002"/>
    </source>
</evidence>
<keyword evidence="11" id="KW-1185">Reference proteome</keyword>
<sequence>MRRGLFWLRIFSLAVFSWIVFFAMTVHQERKQKYINIDSLNQTLNEALCELTKVLDENAELKQQVIVLSEKLKVNEKQQKTKKNKLKGPPEEYELLRRRILLNTKEFWYYVSSKWRELNKEFKNVSYVEKTRNMIDEHYRSLITNVIKLADVDGHARWRQQEHNYLSALIEKRLKYVQNPPDCSNAQKVVCQFDTNDWYAFGCRLHHLLNCMVTAYGSGRTMVMYNHDAWEFTSGGWNTLFLPLSDTCESVEGKTVAPWPRNSTHEPNTQVLTLVLPLITVNDSNRARPPFIPLILPEDLATRINVLHGDPGVWWIGQFLKYMLRPQKSISDKITAYAERIKFRTPCVGVHVRRTDKIKSEAALHNLDEYMYHVGEYYKIKELYDGRPCEKRIYLATDEPQVFDEAKLKYPDYEIIGDPEISKTGIPKARKSDNSLVNVFIDIHFLASCEYLVCTFSSNVCRIAYEIMNSVKPDASAMFTSLDDTYYFNDQIHRLNVAILPHKAEGPEEMDLQVGDQIEVAGNHWNGYSKGMNLRTKQFLLYPTFKVIPKIETIPFATYPNITINIDEFNEEINE</sequence>
<dbReference type="CDD" id="cd11792">
    <property type="entry name" value="SH3_Fut8"/>
    <property type="match status" value="1"/>
</dbReference>
<dbReference type="OrthoDB" id="2014825at2759"/>
<name>A0A5E4M349_9HEMI</name>
<dbReference type="InterPro" id="IPR027350">
    <property type="entry name" value="GT23_dom"/>
</dbReference>
<proteinExistence type="inferred from homology"/>
<comment type="similarity">
    <text evidence="5">Belongs to the glycosyltransferase 23 family.</text>
</comment>
<dbReference type="InterPro" id="IPR001452">
    <property type="entry name" value="SH3_domain"/>
</dbReference>
<evidence type="ECO:0000259" key="9">
    <source>
        <dbReference type="PROSITE" id="PS51659"/>
    </source>
</evidence>
<dbReference type="InterPro" id="IPR045573">
    <property type="entry name" value="Fut8_N_cat"/>
</dbReference>
<reference evidence="10 11" key="1">
    <citation type="submission" date="2019-08" db="EMBL/GenBank/DDBJ databases">
        <authorList>
            <person name="Alioto T."/>
            <person name="Alioto T."/>
            <person name="Gomez Garrido J."/>
        </authorList>
    </citation>
    <scope>NUCLEOTIDE SEQUENCE [LARGE SCALE GENOMIC DNA]</scope>
</reference>